<dbReference type="InterPro" id="IPR002060">
    <property type="entry name" value="Squ/phyt_synthse"/>
</dbReference>
<dbReference type="PANTHER" id="PTHR31480">
    <property type="entry name" value="BIFUNCTIONAL LYCOPENE CYCLASE/PHYTOENE SYNTHASE"/>
    <property type="match status" value="1"/>
</dbReference>
<proteinExistence type="predicted"/>
<dbReference type="GO" id="GO:0004311">
    <property type="term" value="F:geranylgeranyl diphosphate synthase activity"/>
    <property type="evidence" value="ECO:0007669"/>
    <property type="project" value="InterPro"/>
</dbReference>
<reference evidence="1" key="1">
    <citation type="journal article" date="2021" name="PeerJ">
        <title>Extensive microbial diversity within the chicken gut microbiome revealed by metagenomics and culture.</title>
        <authorList>
            <person name="Gilroy R."/>
            <person name="Ravi A."/>
            <person name="Getino M."/>
            <person name="Pursley I."/>
            <person name="Horton D.L."/>
            <person name="Alikhan N.F."/>
            <person name="Baker D."/>
            <person name="Gharbi K."/>
            <person name="Hall N."/>
            <person name="Watson M."/>
            <person name="Adriaenssens E.M."/>
            <person name="Foster-Nyarko E."/>
            <person name="Jarju S."/>
            <person name="Secka A."/>
            <person name="Antonio M."/>
            <person name="Oren A."/>
            <person name="Chaudhuri R.R."/>
            <person name="La Ragione R."/>
            <person name="Hildebrand F."/>
            <person name="Pallen M.J."/>
        </authorList>
    </citation>
    <scope>NUCLEOTIDE SEQUENCE</scope>
    <source>
        <strain evidence="1">ChiGjej5B5-7349</strain>
    </source>
</reference>
<evidence type="ECO:0000313" key="1">
    <source>
        <dbReference type="EMBL" id="HJG79936.1"/>
    </source>
</evidence>
<sequence>MQRSDLHTRTCQSAAASVMKEYSTSFSLAARLLPPHIRTHITSIYALVRVADEVVDGAFVGSTPAERINHLDALQARVREAVDCGFSTDPYVHAFAWTARRVGIGPAQWTPFFDSMRADADPQPHGPESLRTYVHGSAAVVGEMCLLAFHDGAPVPTARRAELLAGAHALGSAFQTVNFLRDLREDTASLGRSYLAAAPSAGLGETRSDVREDGTALTEEWKTDVLADIRTDLRTARAAIPLLPPSVRPAVRLAHDLFAALADTLDGTAASTLAHTRVRVTPQRKLVLAAAAVGRRGLPGMVRG</sequence>
<evidence type="ECO:0000313" key="2">
    <source>
        <dbReference type="Proteomes" id="UP000784435"/>
    </source>
</evidence>
<dbReference type="InterPro" id="IPR044843">
    <property type="entry name" value="Trans_IPPS_bact-type"/>
</dbReference>
<comment type="caution">
    <text evidence="1">The sequence shown here is derived from an EMBL/GenBank/DDBJ whole genome shotgun (WGS) entry which is preliminary data.</text>
</comment>
<dbReference type="AlphaFoldDB" id="A0A921MDP1"/>
<gene>
    <name evidence="1" type="ORF">K8V08_05955</name>
</gene>
<dbReference type="SUPFAM" id="SSF48576">
    <property type="entry name" value="Terpenoid synthases"/>
    <property type="match status" value="1"/>
</dbReference>
<dbReference type="Gene3D" id="1.10.600.10">
    <property type="entry name" value="Farnesyl Diphosphate Synthase"/>
    <property type="match status" value="1"/>
</dbReference>
<dbReference type="InterPro" id="IPR008949">
    <property type="entry name" value="Isoprenoid_synthase_dom_sf"/>
</dbReference>
<protein>
    <submittedName>
        <fullName evidence="1">Squalene/phytoene synthase family protein</fullName>
    </submittedName>
</protein>
<name>A0A921MDP1_9MICO</name>
<dbReference type="SFLD" id="SFLDG01018">
    <property type="entry name" value="Squalene/Phytoene_Synthase_Lik"/>
    <property type="match status" value="1"/>
</dbReference>
<dbReference type="Proteomes" id="UP000784435">
    <property type="component" value="Unassembled WGS sequence"/>
</dbReference>
<dbReference type="SFLD" id="SFLDG01212">
    <property type="entry name" value="Phytoene_synthase_like"/>
    <property type="match status" value="1"/>
</dbReference>
<dbReference type="SFLD" id="SFLDS00005">
    <property type="entry name" value="Isoprenoid_Synthase_Type_I"/>
    <property type="match status" value="1"/>
</dbReference>
<reference evidence="1" key="2">
    <citation type="submission" date="2021-09" db="EMBL/GenBank/DDBJ databases">
        <authorList>
            <person name="Gilroy R."/>
        </authorList>
    </citation>
    <scope>NUCLEOTIDE SEQUENCE</scope>
    <source>
        <strain evidence="1">ChiGjej5B5-7349</strain>
    </source>
</reference>
<accession>A0A921MDP1</accession>
<dbReference type="Pfam" id="PF00494">
    <property type="entry name" value="SQS_PSY"/>
    <property type="match status" value="1"/>
</dbReference>
<dbReference type="EMBL" id="DYUK01000128">
    <property type="protein sequence ID" value="HJG79936.1"/>
    <property type="molecule type" value="Genomic_DNA"/>
</dbReference>
<organism evidence="1 2">
    <name type="scientific">Brevibacterium senegalense</name>
    <dbReference type="NCBI Taxonomy" id="1033736"/>
    <lineage>
        <taxon>Bacteria</taxon>
        <taxon>Bacillati</taxon>
        <taxon>Actinomycetota</taxon>
        <taxon>Actinomycetes</taxon>
        <taxon>Micrococcales</taxon>
        <taxon>Brevibacteriaceae</taxon>
        <taxon>Brevibacterium</taxon>
    </lineage>
</organism>